<protein>
    <recommendedName>
        <fullName evidence="2">Phospholipid scramblase</fullName>
    </recommendedName>
</protein>
<organism evidence="3 4">
    <name type="scientific">Sphagnum jensenii</name>
    <dbReference type="NCBI Taxonomy" id="128206"/>
    <lineage>
        <taxon>Eukaryota</taxon>
        <taxon>Viridiplantae</taxon>
        <taxon>Streptophyta</taxon>
        <taxon>Embryophyta</taxon>
        <taxon>Bryophyta</taxon>
        <taxon>Sphagnophytina</taxon>
        <taxon>Sphagnopsida</taxon>
        <taxon>Sphagnales</taxon>
        <taxon>Sphagnaceae</taxon>
        <taxon>Sphagnum</taxon>
    </lineage>
</organism>
<dbReference type="SUPFAM" id="SSF54518">
    <property type="entry name" value="Tubby C-terminal domain-like"/>
    <property type="match status" value="1"/>
</dbReference>
<dbReference type="EMBL" id="CAXAQS010000582">
    <property type="protein sequence ID" value="CAK9252223.1"/>
    <property type="molecule type" value="Genomic_DNA"/>
</dbReference>
<dbReference type="InterPro" id="IPR025659">
    <property type="entry name" value="Tubby-like_C"/>
</dbReference>
<sequence>QWMNVPVGNPHCPPGLEYLTAIDQLLVHQKVELLEAFTGFETSNKYSIKNSMGQKVYFAAEDTDCCTRSCCGPLRPFDMKILDNTKREVIHLYRPLRCNSCCFPCCLQQLEVTAPPGNIIGYVSQEWSICVPKFRVEDASGESVLRIEGPVCAFGVCGDVEFQVLSRDGSVQVGKITKQWSGLIREAYTDSDHFGVTFPLDLDVKMKAVLLGACFLIDFMFFEKSGNK</sequence>
<dbReference type="Proteomes" id="UP001497444">
    <property type="component" value="Unassembled WGS sequence"/>
</dbReference>
<reference evidence="3" key="1">
    <citation type="submission" date="2024-02" db="EMBL/GenBank/DDBJ databases">
        <authorList>
            <consortium name="ELIXIR-Norway"/>
            <consortium name="Elixir Norway"/>
        </authorList>
    </citation>
    <scope>NUCLEOTIDE SEQUENCE</scope>
</reference>
<evidence type="ECO:0000256" key="2">
    <source>
        <dbReference type="RuleBase" id="RU363116"/>
    </source>
</evidence>
<dbReference type="PANTHER" id="PTHR23248:SF9">
    <property type="entry name" value="PHOSPHOLIPID SCRAMBLASE"/>
    <property type="match status" value="1"/>
</dbReference>
<accession>A0ABP0VEC6</accession>
<feature type="non-terminal residue" evidence="3">
    <location>
        <position position="1"/>
    </location>
</feature>
<evidence type="ECO:0000313" key="3">
    <source>
        <dbReference type="EMBL" id="CAK9252223.1"/>
    </source>
</evidence>
<dbReference type="Pfam" id="PF03803">
    <property type="entry name" value="Scramblase"/>
    <property type="match status" value="1"/>
</dbReference>
<keyword evidence="4" id="KW-1185">Reference proteome</keyword>
<dbReference type="InterPro" id="IPR005552">
    <property type="entry name" value="Scramblase"/>
</dbReference>
<evidence type="ECO:0000256" key="1">
    <source>
        <dbReference type="ARBA" id="ARBA00005350"/>
    </source>
</evidence>
<comment type="similarity">
    <text evidence="1 2">Belongs to the phospholipid scramblase family.</text>
</comment>
<comment type="caution">
    <text evidence="3">The sequence shown here is derived from an EMBL/GenBank/DDBJ whole genome shotgun (WGS) entry which is preliminary data.</text>
</comment>
<proteinExistence type="inferred from homology"/>
<name>A0ABP0VEC6_9BRYO</name>
<evidence type="ECO:0000313" key="4">
    <source>
        <dbReference type="Proteomes" id="UP001497444"/>
    </source>
</evidence>
<dbReference type="PANTHER" id="PTHR23248">
    <property type="entry name" value="PHOSPHOLIPID SCRAMBLASE-RELATED"/>
    <property type="match status" value="1"/>
</dbReference>
<gene>
    <name evidence="3" type="ORF">CSSPJE1EN1_LOCUS27601</name>
</gene>